<dbReference type="RefSeq" id="WP_224440712.1">
    <property type="nucleotide sequence ID" value="NZ_CP083775.1"/>
</dbReference>
<dbReference type="Gene3D" id="3.40.50.2000">
    <property type="entry name" value="Glycogen Phosphorylase B"/>
    <property type="match status" value="2"/>
</dbReference>
<feature type="domain" description="Glycosyltransferase subfamily 4-like N-terminal" evidence="2">
    <location>
        <begin position="44"/>
        <end position="196"/>
    </location>
</feature>
<dbReference type="InterPro" id="IPR050194">
    <property type="entry name" value="Glycosyltransferase_grp1"/>
</dbReference>
<keyword evidence="3" id="KW-0808">Transferase</keyword>
<dbReference type="AlphaFoldDB" id="A0A1C3SZK6"/>
<name>A0A1C3SZK6_KLEPN</name>
<proteinExistence type="predicted"/>
<gene>
    <name evidence="3" type="primary">wcaO</name>
    <name evidence="3" type="synonym">KL132_00009</name>
</gene>
<dbReference type="SUPFAM" id="SSF53756">
    <property type="entry name" value="UDP-Glycosyltransferase/glycogen phosphorylase"/>
    <property type="match status" value="1"/>
</dbReference>
<dbReference type="EMBL" id="LT603708">
    <property type="protein sequence ID" value="SCA95825.1"/>
    <property type="molecule type" value="Genomic_DNA"/>
</dbReference>
<dbReference type="InterPro" id="IPR028098">
    <property type="entry name" value="Glyco_trans_4-like_N"/>
</dbReference>
<feature type="domain" description="Glycosyl transferase family 1" evidence="1">
    <location>
        <begin position="199"/>
        <end position="349"/>
    </location>
</feature>
<reference evidence="3" key="1">
    <citation type="submission" date="2016-07" db="EMBL/GenBank/DDBJ databases">
        <authorList>
            <person name="Informatics P."/>
        </authorList>
    </citation>
    <scope>NUCLEOTIDE SEQUENCE</scope>
    <source>
        <strain evidence="3">KL132</strain>
    </source>
</reference>
<dbReference type="GO" id="GO:0016757">
    <property type="term" value="F:glycosyltransferase activity"/>
    <property type="evidence" value="ECO:0007669"/>
    <property type="project" value="InterPro"/>
</dbReference>
<organism evidence="3">
    <name type="scientific">Klebsiella pneumoniae</name>
    <dbReference type="NCBI Taxonomy" id="573"/>
    <lineage>
        <taxon>Bacteria</taxon>
        <taxon>Pseudomonadati</taxon>
        <taxon>Pseudomonadota</taxon>
        <taxon>Gammaproteobacteria</taxon>
        <taxon>Enterobacterales</taxon>
        <taxon>Enterobacteriaceae</taxon>
        <taxon>Klebsiella/Raoultella group</taxon>
        <taxon>Klebsiella</taxon>
        <taxon>Klebsiella pneumoniae complex</taxon>
    </lineage>
</organism>
<dbReference type="Pfam" id="PF00534">
    <property type="entry name" value="Glycos_transf_1"/>
    <property type="match status" value="1"/>
</dbReference>
<reference evidence="3" key="2">
    <citation type="submission" date="2016-08" db="EMBL/GenBank/DDBJ databases">
        <title>Klebsiella loci capsule.</title>
        <authorList>
            <person name="Holt K.E."/>
            <person name="Thomson N.R."/>
        </authorList>
    </citation>
    <scope>NUCLEOTIDE SEQUENCE</scope>
    <source>
        <strain evidence="3">KL132</strain>
    </source>
</reference>
<protein>
    <submittedName>
        <fullName evidence="3">Glycosyltransferase</fullName>
    </submittedName>
</protein>
<evidence type="ECO:0000259" key="2">
    <source>
        <dbReference type="Pfam" id="PF13439"/>
    </source>
</evidence>
<sequence length="378" mass="44238">MKKILHISETFEGGGAESVFRDTLNVSEKLGFINDYFVSEGKVSPFSYIFSFPIYYKLKEKLTSFMPDVIHIHNYYHYLTPSILKAISEYKKKKGCKVIFTAHDYHLICPNSGLQFFENDKRYSFDWKMNSIRYNKKFDHRSWLHSTLKLLQFSVSYRLLKLHNVFDVIISPSNFLRTTFINYGIKQEIQVIRNPANFKELKRDKTAVTSNEINIVYVGRLSPEKGILEFIDNLNKKCTLDVNLHIYGKGDIENEIESQKRTLRTGFKIFNHGFINSSFILDTISQYDIFVLPSLWYENAPLSIVEAGIAGLPVLVPNSGGLLEMAKLTKYFFPYEYNEENYNVIIEKAFLFKGKNEIIDKHIFSEENYMQKIYQLYT</sequence>
<dbReference type="InterPro" id="IPR001296">
    <property type="entry name" value="Glyco_trans_1"/>
</dbReference>
<accession>A0A1C3SZK6</accession>
<dbReference type="PANTHER" id="PTHR45947">
    <property type="entry name" value="SULFOQUINOVOSYL TRANSFERASE SQD2"/>
    <property type="match status" value="1"/>
</dbReference>
<evidence type="ECO:0000259" key="1">
    <source>
        <dbReference type="Pfam" id="PF00534"/>
    </source>
</evidence>
<dbReference type="PANTHER" id="PTHR45947:SF3">
    <property type="entry name" value="SULFOQUINOVOSYL TRANSFERASE SQD2"/>
    <property type="match status" value="1"/>
</dbReference>
<evidence type="ECO:0000313" key="3">
    <source>
        <dbReference type="EMBL" id="SCA95825.1"/>
    </source>
</evidence>
<dbReference type="Pfam" id="PF13439">
    <property type="entry name" value="Glyco_transf_4"/>
    <property type="match status" value="1"/>
</dbReference>